<proteinExistence type="predicted"/>
<reference evidence="2" key="1">
    <citation type="submission" date="2020-05" db="EMBL/GenBank/DDBJ databases">
        <title>Phylogenomic resolution of chytrid fungi.</title>
        <authorList>
            <person name="Stajich J.E."/>
            <person name="Amses K."/>
            <person name="Simmons R."/>
            <person name="Seto K."/>
            <person name="Myers J."/>
            <person name="Bonds A."/>
            <person name="Quandt C.A."/>
            <person name="Barry K."/>
            <person name="Liu P."/>
            <person name="Grigoriev I."/>
            <person name="Longcore J.E."/>
            <person name="James T.Y."/>
        </authorList>
    </citation>
    <scope>NUCLEOTIDE SEQUENCE</scope>
    <source>
        <strain evidence="2">JEL0318</strain>
    </source>
</reference>
<feature type="compositionally biased region" description="Low complexity" evidence="1">
    <location>
        <begin position="182"/>
        <end position="199"/>
    </location>
</feature>
<name>A0AAD5SGH7_9FUNG</name>
<dbReference type="EMBL" id="JADGJD010000187">
    <property type="protein sequence ID" value="KAJ3053695.1"/>
    <property type="molecule type" value="Genomic_DNA"/>
</dbReference>
<dbReference type="SUPFAM" id="SSF81383">
    <property type="entry name" value="F-box domain"/>
    <property type="match status" value="1"/>
</dbReference>
<evidence type="ECO:0000313" key="2">
    <source>
        <dbReference type="EMBL" id="KAJ3053695.1"/>
    </source>
</evidence>
<keyword evidence="3" id="KW-1185">Reference proteome</keyword>
<organism evidence="2 3">
    <name type="scientific">Rhizophlyctis rosea</name>
    <dbReference type="NCBI Taxonomy" id="64517"/>
    <lineage>
        <taxon>Eukaryota</taxon>
        <taxon>Fungi</taxon>
        <taxon>Fungi incertae sedis</taxon>
        <taxon>Chytridiomycota</taxon>
        <taxon>Chytridiomycota incertae sedis</taxon>
        <taxon>Chytridiomycetes</taxon>
        <taxon>Rhizophlyctidales</taxon>
        <taxon>Rhizophlyctidaceae</taxon>
        <taxon>Rhizophlyctis</taxon>
    </lineage>
</organism>
<dbReference type="InterPro" id="IPR036047">
    <property type="entry name" value="F-box-like_dom_sf"/>
</dbReference>
<dbReference type="AlphaFoldDB" id="A0AAD5SGH7"/>
<accession>A0AAD5SGH7</accession>
<evidence type="ECO:0000313" key="3">
    <source>
        <dbReference type="Proteomes" id="UP001212841"/>
    </source>
</evidence>
<protein>
    <recommendedName>
        <fullName evidence="4">F-box domain-containing protein</fullName>
    </recommendedName>
</protein>
<comment type="caution">
    <text evidence="2">The sequence shown here is derived from an EMBL/GenBank/DDBJ whole genome shotgun (WGS) entry which is preliminary data.</text>
</comment>
<feature type="region of interest" description="Disordered" evidence="1">
    <location>
        <begin position="178"/>
        <end position="207"/>
    </location>
</feature>
<dbReference type="Proteomes" id="UP001212841">
    <property type="component" value="Unassembled WGS sequence"/>
</dbReference>
<evidence type="ECO:0000256" key="1">
    <source>
        <dbReference type="SAM" id="MobiDB-lite"/>
    </source>
</evidence>
<gene>
    <name evidence="2" type="ORF">HK097_003621</name>
</gene>
<sequence>MAITATMIPFTATTPTKPPAAEPSSLMTLPTDVMLPILSYLTAPAALLSTCRATHRISKDPYTRAIWILSQLRSGNNDVPQGLVAFWVGIRHRIVTKEVMKVLESKGTFLEKDHNGMPGKAWDGWRLIAMAVGVKGSEEVVKIAVEKGLIRDWKTFVQSAVGAGREGVVGRALEHQLDQESDATTDASDSDSASSFSDSSDSENDTLPRKRILKPIKAIPSSRHSAIRSDPILQNYLLRHAISTNSSVLFHKACAQISPTSEVWSLISSYLFTTASPKILTTLASFMKVEHIPVAVLLMSARTTCLASSAALESLAVLVKLGAVDFKSDERDVGALLVRSAALDGAEGVVEAFVRMGVVVDKNTVESAKVGGSKKCVKILKAARL</sequence>
<evidence type="ECO:0008006" key="4">
    <source>
        <dbReference type="Google" id="ProtNLM"/>
    </source>
</evidence>